<feature type="region of interest" description="Disordered" evidence="1">
    <location>
        <begin position="999"/>
        <end position="1033"/>
    </location>
</feature>
<dbReference type="Pfam" id="PF01607">
    <property type="entry name" value="CBM_14"/>
    <property type="match status" value="2"/>
</dbReference>
<protein>
    <recommendedName>
        <fullName evidence="3">Chitin-binding type-2 domain-containing protein</fullName>
    </recommendedName>
</protein>
<dbReference type="SUPFAM" id="SSF57625">
    <property type="entry name" value="Invertebrate chitin-binding proteins"/>
    <property type="match status" value="2"/>
</dbReference>
<dbReference type="GO" id="GO:0008061">
    <property type="term" value="F:chitin binding"/>
    <property type="evidence" value="ECO:0007669"/>
    <property type="project" value="InterPro"/>
</dbReference>
<accession>A0A443RGZ6</accession>
<keyword evidence="2" id="KW-0472">Membrane</keyword>
<evidence type="ECO:0000313" key="4">
    <source>
        <dbReference type="EMBL" id="RWS14556.1"/>
    </source>
</evidence>
<feature type="domain" description="Chitin-binding type-2" evidence="3">
    <location>
        <begin position="136"/>
        <end position="195"/>
    </location>
</feature>
<dbReference type="STRING" id="1965070.A0A443RGZ6"/>
<keyword evidence="5" id="KW-1185">Reference proteome</keyword>
<feature type="compositionally biased region" description="Basic and acidic residues" evidence="1">
    <location>
        <begin position="623"/>
        <end position="637"/>
    </location>
</feature>
<dbReference type="GO" id="GO:0005576">
    <property type="term" value="C:extracellular region"/>
    <property type="evidence" value="ECO:0007669"/>
    <property type="project" value="InterPro"/>
</dbReference>
<reference evidence="4 5" key="1">
    <citation type="journal article" date="2018" name="Gigascience">
        <title>Genomes of trombidid mites reveal novel predicted allergens and laterally-transferred genes associated with secondary metabolism.</title>
        <authorList>
            <person name="Dong X."/>
            <person name="Chaisiri K."/>
            <person name="Xia D."/>
            <person name="Armstrong S.D."/>
            <person name="Fang Y."/>
            <person name="Donnelly M.J."/>
            <person name="Kadowaki T."/>
            <person name="McGarry J.W."/>
            <person name="Darby A.C."/>
            <person name="Makepeace B.L."/>
        </authorList>
    </citation>
    <scope>NUCLEOTIDE SEQUENCE [LARGE SCALE GENOMIC DNA]</scope>
    <source>
        <strain evidence="4">UoL-WK</strain>
    </source>
</reference>
<dbReference type="SMART" id="SM00494">
    <property type="entry name" value="ChtBD2"/>
    <property type="match status" value="2"/>
</dbReference>
<comment type="caution">
    <text evidence="4">The sequence shown here is derived from an EMBL/GenBank/DDBJ whole genome shotgun (WGS) entry which is preliminary data.</text>
</comment>
<organism evidence="4 5">
    <name type="scientific">Dinothrombium tinctorium</name>
    <dbReference type="NCBI Taxonomy" id="1965070"/>
    <lineage>
        <taxon>Eukaryota</taxon>
        <taxon>Metazoa</taxon>
        <taxon>Ecdysozoa</taxon>
        <taxon>Arthropoda</taxon>
        <taxon>Chelicerata</taxon>
        <taxon>Arachnida</taxon>
        <taxon>Acari</taxon>
        <taxon>Acariformes</taxon>
        <taxon>Trombidiformes</taxon>
        <taxon>Prostigmata</taxon>
        <taxon>Anystina</taxon>
        <taxon>Parasitengona</taxon>
        <taxon>Trombidioidea</taxon>
        <taxon>Trombidiidae</taxon>
        <taxon>Dinothrombium</taxon>
    </lineage>
</organism>
<evidence type="ECO:0000313" key="5">
    <source>
        <dbReference type="Proteomes" id="UP000285301"/>
    </source>
</evidence>
<dbReference type="OrthoDB" id="6428908at2759"/>
<keyword evidence="2" id="KW-0812">Transmembrane</keyword>
<dbReference type="Gene3D" id="2.170.140.10">
    <property type="entry name" value="Chitin binding domain"/>
    <property type="match status" value="2"/>
</dbReference>
<dbReference type="InterPro" id="IPR002557">
    <property type="entry name" value="Chitin-bd_dom"/>
</dbReference>
<evidence type="ECO:0000259" key="3">
    <source>
        <dbReference type="PROSITE" id="PS50940"/>
    </source>
</evidence>
<dbReference type="PANTHER" id="PTHR22933:SF42">
    <property type="entry name" value="FI18455P1-RELATED"/>
    <property type="match status" value="1"/>
</dbReference>
<dbReference type="InterPro" id="IPR052976">
    <property type="entry name" value="Scoloptoxin-like"/>
</dbReference>
<dbReference type="Proteomes" id="UP000285301">
    <property type="component" value="Unassembled WGS sequence"/>
</dbReference>
<feature type="compositionally biased region" description="Pro residues" evidence="1">
    <location>
        <begin position="48"/>
        <end position="65"/>
    </location>
</feature>
<dbReference type="PANTHER" id="PTHR22933">
    <property type="entry name" value="FI18007P1-RELATED"/>
    <property type="match status" value="1"/>
</dbReference>
<feature type="region of interest" description="Disordered" evidence="1">
    <location>
        <begin position="616"/>
        <end position="637"/>
    </location>
</feature>
<dbReference type="PROSITE" id="PS50940">
    <property type="entry name" value="CHIT_BIND_II"/>
    <property type="match status" value="2"/>
</dbReference>
<name>A0A443RGZ6_9ACAR</name>
<feature type="non-terminal residue" evidence="4">
    <location>
        <position position="1"/>
    </location>
</feature>
<gene>
    <name evidence="4" type="ORF">B4U79_15450</name>
</gene>
<feature type="non-terminal residue" evidence="4">
    <location>
        <position position="1033"/>
    </location>
</feature>
<evidence type="ECO:0000256" key="2">
    <source>
        <dbReference type="SAM" id="Phobius"/>
    </source>
</evidence>
<keyword evidence="2" id="KW-1133">Transmembrane helix</keyword>
<dbReference type="EMBL" id="NCKU01000691">
    <property type="protein sequence ID" value="RWS14556.1"/>
    <property type="molecule type" value="Genomic_DNA"/>
</dbReference>
<evidence type="ECO:0000256" key="1">
    <source>
        <dbReference type="SAM" id="MobiDB-lite"/>
    </source>
</evidence>
<feature type="transmembrane region" description="Helical" evidence="2">
    <location>
        <begin position="933"/>
        <end position="955"/>
    </location>
</feature>
<feature type="domain" description="Chitin-binding type-2" evidence="3">
    <location>
        <begin position="442"/>
        <end position="501"/>
    </location>
</feature>
<dbReference type="AlphaFoldDB" id="A0A443RGZ6"/>
<sequence>SRFISKSLNPHETNGIVFLSRYDKLIKAPYVEDRYTNGFSDHNSVLSRPPPSPPPSSQRYDPPPQYREKTPRYYDYSQTVQSKPLIVTYPKSEIHLRPIRTQHHPQNDYWHYDFIPGIPGRPWKDYPLLINIPYTSFSCNFVKYPGYYADVETGCQVWHFCQLDGRHDKFLCPNGTIFNQETRVCDWWYNVHCPSSFYSYDINADLYGVRTDYATLEHVLKSTGVFESLGYTEIPAPPPAVPVPPAIEYALPPPPTHAADARFGGSSPEYEYLSDSSISGSGSNTYTPPLHYYDRRSDVSFLIVTSLIRQNVSVRFGESIAIDNSGEHLDNSLESEVRVLRRPVDPREPHGILLLTSYAQNNTRPAVDNRTKQKRLRLIARIPVKSKSKNFDQSEEENKIEYNNNNFLQDEENREFDFNGILGIPGIPGVDYPNLSDIPKTSFTCTIFPNPGYYADYETGCQVWHYCQADLRQDKFLCPNGTIFNQHTRICDWWFNVRCVNPSAFIANQIQNRIQFKNEKIFKRKNAKNFFNDVDDYEFSKHKLDSNKIDNNDRLTSDVSMINGDEFDERRVNTELKPKFDFRNFLLEVRKHKETQRNVRGKESSAFKIADLKPNIEYSNDNDNNRKDNYRNNDRLRSEKLSQRTYFDENFDSTREDKKTNDFNRIRLHSNDDSVKTIASVYDDEKYLPPLSVNTHVQRPYRFANRRKSIFKHDTANAVSANDGYDDEKRRRSFEDHTDYATRLLDSKSGANFFDYDSNERWKCKAIDENMLCVDPNDNDSLIMDNSDVNYFVDEFLSKPKNIVLETRAVCKCKPGYFYYPIYAATAGNNNESEIAESGKCLKISEHMQNCNFNEECEMNDANMACQQIDDRKKCVCKQEFDYNSTLQKCYVRKTTMTSESTPTSSADKRCPEGRVWNGSACRKKSFLASSKMVTVAWCSFSFLAITVVVIAVLLKARESHCRRAQRDIFDERDSGARGSSFIFGIRRLRHMAARHNSPPPAFSEVYPAAEQPPPSYSEALLLSSKPLNSASK</sequence>
<proteinExistence type="predicted"/>
<feature type="region of interest" description="Disordered" evidence="1">
    <location>
        <begin position="41"/>
        <end position="69"/>
    </location>
</feature>
<dbReference type="InterPro" id="IPR036508">
    <property type="entry name" value="Chitin-bd_dom_sf"/>
</dbReference>